<evidence type="ECO:0000259" key="1">
    <source>
        <dbReference type="SMART" id="SM00894"/>
    </source>
</evidence>
<dbReference type="Pfam" id="PF05901">
    <property type="entry name" value="Excalibur"/>
    <property type="match status" value="1"/>
</dbReference>
<accession>A0A4R4E6V1</accession>
<evidence type="ECO:0000313" key="3">
    <source>
        <dbReference type="Proteomes" id="UP000295418"/>
    </source>
</evidence>
<dbReference type="SMART" id="SM00894">
    <property type="entry name" value="Excalibur"/>
    <property type="match status" value="1"/>
</dbReference>
<sequence>MANRVHYYLLWLCSNAYYKNCAAVRAAGATPINKGDPVYRKALDRDGDGIGCE</sequence>
<keyword evidence="3" id="KW-1185">Reference proteome</keyword>
<organism evidence="2 3">
    <name type="scientific">Paenibacillus albiflavus</name>
    <dbReference type="NCBI Taxonomy" id="2545760"/>
    <lineage>
        <taxon>Bacteria</taxon>
        <taxon>Bacillati</taxon>
        <taxon>Bacillota</taxon>
        <taxon>Bacilli</taxon>
        <taxon>Bacillales</taxon>
        <taxon>Paenibacillaceae</taxon>
        <taxon>Paenibacillus</taxon>
    </lineage>
</organism>
<evidence type="ECO:0000313" key="2">
    <source>
        <dbReference type="EMBL" id="TCZ75436.1"/>
    </source>
</evidence>
<dbReference type="EMBL" id="SKFG01000020">
    <property type="protein sequence ID" value="TCZ75436.1"/>
    <property type="molecule type" value="Genomic_DNA"/>
</dbReference>
<comment type="caution">
    <text evidence="2">The sequence shown here is derived from an EMBL/GenBank/DDBJ whole genome shotgun (WGS) entry which is preliminary data.</text>
</comment>
<dbReference type="Proteomes" id="UP000295418">
    <property type="component" value="Unassembled WGS sequence"/>
</dbReference>
<dbReference type="InterPro" id="IPR008613">
    <property type="entry name" value="Excalibur_Ca-bd_domain"/>
</dbReference>
<dbReference type="AlphaFoldDB" id="A0A4R4E6V1"/>
<proteinExistence type="predicted"/>
<dbReference type="OrthoDB" id="4376109at2"/>
<name>A0A4R4E6V1_9BACL</name>
<feature type="domain" description="Excalibur calcium-binding" evidence="1">
    <location>
        <begin position="17"/>
        <end position="53"/>
    </location>
</feature>
<protein>
    <submittedName>
        <fullName evidence="2">Excalibur calcium-binding domain-containing protein</fullName>
    </submittedName>
</protein>
<reference evidence="2 3" key="1">
    <citation type="submission" date="2019-03" db="EMBL/GenBank/DDBJ databases">
        <authorList>
            <person name="Kim M.K.M."/>
        </authorList>
    </citation>
    <scope>NUCLEOTIDE SEQUENCE [LARGE SCALE GENOMIC DNA]</scope>
    <source>
        <strain evidence="2 3">18JY21-1</strain>
    </source>
</reference>
<gene>
    <name evidence="2" type="ORF">E0485_17400</name>
</gene>